<evidence type="ECO:0000256" key="3">
    <source>
        <dbReference type="ARBA" id="ARBA00022840"/>
    </source>
</evidence>
<comment type="caution">
    <text evidence="6">Lacks conserved residue(s) required for the propagation of feature annotation.</text>
</comment>
<feature type="domain" description="RecF/RecN/SMC N-terminal" evidence="8">
    <location>
        <begin position="3"/>
        <end position="1152"/>
    </location>
</feature>
<dbReference type="SUPFAM" id="SSF75553">
    <property type="entry name" value="Smc hinge domain"/>
    <property type="match status" value="1"/>
</dbReference>
<dbReference type="OrthoDB" id="9808768at2"/>
<dbReference type="EMBL" id="FOAA01000001">
    <property type="protein sequence ID" value="SEK25641.1"/>
    <property type="molecule type" value="Genomic_DNA"/>
</dbReference>
<dbReference type="PANTHER" id="PTHR43977">
    <property type="entry name" value="STRUCTURAL MAINTENANCE OF CHROMOSOMES PROTEIN 3"/>
    <property type="match status" value="1"/>
</dbReference>
<comment type="similarity">
    <text evidence="6">Belongs to the SMC family.</text>
</comment>
<evidence type="ECO:0000256" key="1">
    <source>
        <dbReference type="ARBA" id="ARBA00022490"/>
    </source>
</evidence>
<dbReference type="Proteomes" id="UP000199256">
    <property type="component" value="Unassembled WGS sequence"/>
</dbReference>
<dbReference type="InterPro" id="IPR011890">
    <property type="entry name" value="SMC_prok"/>
</dbReference>
<evidence type="ECO:0000256" key="7">
    <source>
        <dbReference type="SAM" id="MobiDB-lite"/>
    </source>
</evidence>
<feature type="binding site" evidence="6">
    <location>
        <begin position="32"/>
        <end position="39"/>
    </location>
    <ligand>
        <name>ATP</name>
        <dbReference type="ChEBI" id="CHEBI:30616"/>
    </ligand>
</feature>
<name>A0A1H7FHZ2_9GAMM</name>
<evidence type="ECO:0000256" key="4">
    <source>
        <dbReference type="ARBA" id="ARBA00023054"/>
    </source>
</evidence>
<keyword evidence="3 6" id="KW-0067">ATP-binding</keyword>
<gene>
    <name evidence="6" type="primary">smc</name>
    <name evidence="10" type="ORF">SAMN05444515_101243</name>
</gene>
<dbReference type="CDD" id="cd03278">
    <property type="entry name" value="ABC_SMC_barmotin"/>
    <property type="match status" value="2"/>
</dbReference>
<evidence type="ECO:0000313" key="10">
    <source>
        <dbReference type="EMBL" id="SEK25641.1"/>
    </source>
</evidence>
<dbReference type="InterPro" id="IPR010935">
    <property type="entry name" value="SMC_hinge"/>
</dbReference>
<keyword evidence="4 6" id="KW-0175">Coiled coil</keyword>
<organism evidence="10 11">
    <name type="scientific">Ectothiorhodospira marina</name>
    <dbReference type="NCBI Taxonomy" id="1396821"/>
    <lineage>
        <taxon>Bacteria</taxon>
        <taxon>Pseudomonadati</taxon>
        <taxon>Pseudomonadota</taxon>
        <taxon>Gammaproteobacteria</taxon>
        <taxon>Chromatiales</taxon>
        <taxon>Ectothiorhodospiraceae</taxon>
        <taxon>Ectothiorhodospira</taxon>
    </lineage>
</organism>
<dbReference type="HAMAP" id="MF_01894">
    <property type="entry name" value="Smc_prok"/>
    <property type="match status" value="1"/>
</dbReference>
<comment type="function">
    <text evidence="6">Required for chromosome condensation and partitioning.</text>
</comment>
<proteinExistence type="inferred from homology"/>
<dbReference type="InterPro" id="IPR024704">
    <property type="entry name" value="SMC"/>
</dbReference>
<dbReference type="GO" id="GO:0005694">
    <property type="term" value="C:chromosome"/>
    <property type="evidence" value="ECO:0007669"/>
    <property type="project" value="InterPro"/>
</dbReference>
<dbReference type="InterPro" id="IPR003395">
    <property type="entry name" value="RecF/RecN/SMC_N"/>
</dbReference>
<dbReference type="GO" id="GO:0016887">
    <property type="term" value="F:ATP hydrolysis activity"/>
    <property type="evidence" value="ECO:0007669"/>
    <property type="project" value="InterPro"/>
</dbReference>
<reference evidence="11" key="1">
    <citation type="submission" date="2016-10" db="EMBL/GenBank/DDBJ databases">
        <authorList>
            <person name="Varghese N."/>
            <person name="Submissions S."/>
        </authorList>
    </citation>
    <scope>NUCLEOTIDE SEQUENCE [LARGE SCALE GENOMIC DNA]</scope>
    <source>
        <strain evidence="11">DSM 241</strain>
    </source>
</reference>
<protein>
    <recommendedName>
        <fullName evidence="6">Chromosome partition protein Smc</fullName>
    </recommendedName>
</protein>
<dbReference type="GO" id="GO:0007059">
    <property type="term" value="P:chromosome segregation"/>
    <property type="evidence" value="ECO:0007669"/>
    <property type="project" value="UniProtKB-UniRule"/>
</dbReference>
<evidence type="ECO:0000313" key="11">
    <source>
        <dbReference type="Proteomes" id="UP000199256"/>
    </source>
</evidence>
<dbReference type="STRING" id="1396821.SAMN05444515_101243"/>
<keyword evidence="2 6" id="KW-0547">Nucleotide-binding</keyword>
<dbReference type="PIRSF" id="PIRSF005719">
    <property type="entry name" value="SMC"/>
    <property type="match status" value="1"/>
</dbReference>
<accession>A0A1H7FHZ2</accession>
<keyword evidence="1 6" id="KW-0963">Cytoplasm</keyword>
<dbReference type="InterPro" id="IPR027417">
    <property type="entry name" value="P-loop_NTPase"/>
</dbReference>
<dbReference type="RefSeq" id="WP_090249819.1">
    <property type="nucleotide sequence ID" value="NZ_FOAA01000001.1"/>
</dbReference>
<dbReference type="AlphaFoldDB" id="A0A1H7FHZ2"/>
<evidence type="ECO:0000256" key="5">
    <source>
        <dbReference type="ARBA" id="ARBA00023125"/>
    </source>
</evidence>
<sequence length="1168" mass="132640">MRLSKIKLAGFKSFVDPTTIPFPSNRVGVVGPNGCGKSNTIDAVRWVMGESSAKYLRGDSMEDVIFNGSSSRKPVGQASIELVFDNSDGGLGGQYAQYNEIAIKRRVSRDGQSQYFLNGTRCRRRDITDIFLGTGLGPRSYAIIEQGMISRLIEAKPEELRVYLEEAAGISKYKERRRETENRIRHTRENLERLQDVRDEVEKQLKHLQRQAETAEKYKTLRDEERRIKAELLALRLRDLDQEAQRREQTLRTQETRLEEVVASQRQQETGLERDREALHEANETLNQVQGRYYRLGADISGTEQSIRHHKEMQERQSRELKQAEQALAETTGHIQADEARLVEVLGSLEELEPEHEVGSEALEEVNDRLAEAEQAMGDWQGRWEDFNRRAAEPSQVAQVERARLEQLENQIGQLDARHGRLDDELKGLSTEGLQAEIDTVAEEVERAREQERALQDNLQETADRIQGNRDESRSQAAELEEWRRRLQAHGGRLASLEALQQAALGKEARTLVDWLEGQGLDGAPRLGETLDVAPGWEKAVETVLGPFLEAVCVEDLEAVAQVTGSLEQGQLVVFEQAGEASIEATGGDALADRVSSRLPLGELLQGIFTAPDLDAALALRPRLQPHESVITPEGLWLGPRWLRIARDHDEHVGLLARDKEIRSLKEEIETLKEAVDTRQTLIEEQREARRELESVRDQLQQEVNQAHRTVSDRQAQLSNRQTRLEQMETRLQRVSDEMAEIRQTRERDAQALQQATRKRNEAVTRMESLAREREGLDAERDTLRQRLETVRSEARTRRDAVHQLALQVQSLTASRDATQQSLARMRSQSSQLALRLETLRESLEASGEPIAELEDTLEARVSERAALEDELARARDQVQSLEARMRETDQARVTREREAEFLRQGLDELRMAWQEIKVRRQTSLEQLQESGFEADELLAQLDTEASVEAWQSRADDLAQRIQRLGAINLAAIDEYREQSERKQYLDDQYADLVEALDTLEGAIQRIDRETRSRFRETFERVNVRLKEMFPRLFGGGQAHLEMTGDDLLTTGVAVLARPPGKRLSTIHLMSGGEKALTAVALVFAIFELNPAPFCMLDEVDAPLDEANVGRFCDLVREMSERVQFIFITHNKATMEMADQLIGVTMREPGVSRLVTVDVEEAAQMAIG</sequence>
<dbReference type="SUPFAM" id="SSF52540">
    <property type="entry name" value="P-loop containing nucleoside triphosphate hydrolases"/>
    <property type="match status" value="1"/>
</dbReference>
<dbReference type="Pfam" id="PF02463">
    <property type="entry name" value="SMC_N"/>
    <property type="match status" value="1"/>
</dbReference>
<evidence type="ECO:0000259" key="8">
    <source>
        <dbReference type="Pfam" id="PF02463"/>
    </source>
</evidence>
<dbReference type="GO" id="GO:0005524">
    <property type="term" value="F:ATP binding"/>
    <property type="evidence" value="ECO:0007669"/>
    <property type="project" value="UniProtKB-UniRule"/>
</dbReference>
<dbReference type="GO" id="GO:0003677">
    <property type="term" value="F:DNA binding"/>
    <property type="evidence" value="ECO:0007669"/>
    <property type="project" value="UniProtKB-UniRule"/>
</dbReference>
<dbReference type="GO" id="GO:0007062">
    <property type="term" value="P:sister chromatid cohesion"/>
    <property type="evidence" value="ECO:0007669"/>
    <property type="project" value="InterPro"/>
</dbReference>
<comment type="subunit">
    <text evidence="6">Homodimer.</text>
</comment>
<keyword evidence="11" id="KW-1185">Reference proteome</keyword>
<evidence type="ECO:0000256" key="2">
    <source>
        <dbReference type="ARBA" id="ARBA00022741"/>
    </source>
</evidence>
<comment type="subcellular location">
    <subcellularLocation>
        <location evidence="6">Cytoplasm</location>
    </subcellularLocation>
</comment>
<feature type="compositionally biased region" description="Basic and acidic residues" evidence="7">
    <location>
        <begin position="759"/>
        <end position="778"/>
    </location>
</feature>
<keyword evidence="5 6" id="KW-0238">DNA-binding</keyword>
<evidence type="ECO:0000256" key="6">
    <source>
        <dbReference type="HAMAP-Rule" id="MF_01894"/>
    </source>
</evidence>
<dbReference type="Pfam" id="PF06470">
    <property type="entry name" value="SMC_hinge"/>
    <property type="match status" value="1"/>
</dbReference>
<dbReference type="InterPro" id="IPR036277">
    <property type="entry name" value="SMC_hinge_sf"/>
</dbReference>
<feature type="coiled-coil region" evidence="6">
    <location>
        <begin position="851"/>
        <end position="892"/>
    </location>
</feature>
<comment type="domain">
    <text evidence="6">Contains large globular domains required for ATP hydrolysis at each terminus and a third globular domain forming a flexible hinge near the middle of the molecule. These domains are separated by coiled-coil structures.</text>
</comment>
<feature type="compositionally biased region" description="Basic and acidic residues" evidence="7">
    <location>
        <begin position="462"/>
        <end position="474"/>
    </location>
</feature>
<dbReference type="GO" id="GO:0030261">
    <property type="term" value="P:chromosome condensation"/>
    <property type="evidence" value="ECO:0007669"/>
    <property type="project" value="InterPro"/>
</dbReference>
<dbReference type="NCBIfam" id="TIGR02168">
    <property type="entry name" value="SMC_prok_B"/>
    <property type="match status" value="1"/>
</dbReference>
<dbReference type="Gene3D" id="3.40.50.300">
    <property type="entry name" value="P-loop containing nucleotide triphosphate hydrolases"/>
    <property type="match status" value="2"/>
</dbReference>
<feature type="domain" description="SMC hinge" evidence="9">
    <location>
        <begin position="525"/>
        <end position="620"/>
    </location>
</feature>
<evidence type="ECO:0000259" key="9">
    <source>
        <dbReference type="Pfam" id="PF06470"/>
    </source>
</evidence>
<feature type="region of interest" description="Disordered" evidence="7">
    <location>
        <begin position="452"/>
        <end position="477"/>
    </location>
</feature>
<feature type="region of interest" description="Disordered" evidence="7">
    <location>
        <begin position="745"/>
        <end position="778"/>
    </location>
</feature>
<dbReference type="SUPFAM" id="SSF57997">
    <property type="entry name" value="Tropomyosin"/>
    <property type="match status" value="1"/>
</dbReference>
<dbReference type="Gene3D" id="1.10.287.1490">
    <property type="match status" value="1"/>
</dbReference>
<dbReference type="GO" id="GO:0006260">
    <property type="term" value="P:DNA replication"/>
    <property type="evidence" value="ECO:0007669"/>
    <property type="project" value="UniProtKB-UniRule"/>
</dbReference>
<dbReference type="GO" id="GO:0005737">
    <property type="term" value="C:cytoplasm"/>
    <property type="evidence" value="ECO:0007669"/>
    <property type="project" value="UniProtKB-SubCell"/>
</dbReference>